<dbReference type="Pfam" id="PF02518">
    <property type="entry name" value="HATPase_c"/>
    <property type="match status" value="1"/>
</dbReference>
<feature type="domain" description="HAMP" evidence="16">
    <location>
        <begin position="169"/>
        <end position="221"/>
    </location>
</feature>
<dbReference type="Pfam" id="PF00512">
    <property type="entry name" value="HisKA"/>
    <property type="match status" value="1"/>
</dbReference>
<dbReference type="PANTHER" id="PTHR45436:SF5">
    <property type="entry name" value="SENSOR HISTIDINE KINASE TRCS"/>
    <property type="match status" value="1"/>
</dbReference>
<feature type="transmembrane region" description="Helical" evidence="14">
    <location>
        <begin position="145"/>
        <end position="168"/>
    </location>
</feature>
<dbReference type="InterPro" id="IPR036097">
    <property type="entry name" value="HisK_dim/P_sf"/>
</dbReference>
<evidence type="ECO:0000256" key="13">
    <source>
        <dbReference type="ARBA" id="ARBA00023136"/>
    </source>
</evidence>
<evidence type="ECO:0000256" key="6">
    <source>
        <dbReference type="ARBA" id="ARBA00022679"/>
    </source>
</evidence>
<dbReference type="SUPFAM" id="SSF47384">
    <property type="entry name" value="Homodimeric domain of signal transducing histidine kinase"/>
    <property type="match status" value="1"/>
</dbReference>
<evidence type="ECO:0000256" key="5">
    <source>
        <dbReference type="ARBA" id="ARBA00022553"/>
    </source>
</evidence>
<evidence type="ECO:0000313" key="17">
    <source>
        <dbReference type="EMBL" id="MFC4599933.1"/>
    </source>
</evidence>
<protein>
    <recommendedName>
        <fullName evidence="3">histidine kinase</fullName>
        <ecNumber evidence="3">2.7.13.3</ecNumber>
    </recommendedName>
</protein>
<dbReference type="Proteomes" id="UP001596028">
    <property type="component" value="Unassembled WGS sequence"/>
</dbReference>
<dbReference type="Pfam" id="PF00672">
    <property type="entry name" value="HAMP"/>
    <property type="match status" value="1"/>
</dbReference>
<name>A0ABV9FFW8_9BACL</name>
<comment type="catalytic activity">
    <reaction evidence="1">
        <text>ATP + protein L-histidine = ADP + protein N-phospho-L-histidine.</text>
        <dbReference type="EC" id="2.7.13.3"/>
    </reaction>
</comment>
<evidence type="ECO:0000256" key="2">
    <source>
        <dbReference type="ARBA" id="ARBA00004651"/>
    </source>
</evidence>
<dbReference type="InterPro" id="IPR003594">
    <property type="entry name" value="HATPase_dom"/>
</dbReference>
<keyword evidence="18" id="KW-1185">Reference proteome</keyword>
<dbReference type="EC" id="2.7.13.3" evidence="3"/>
<dbReference type="PANTHER" id="PTHR45436">
    <property type="entry name" value="SENSOR HISTIDINE KINASE YKOH"/>
    <property type="match status" value="1"/>
</dbReference>
<dbReference type="CDD" id="cd00082">
    <property type="entry name" value="HisKA"/>
    <property type="match status" value="1"/>
</dbReference>
<accession>A0ABV9FFW8</accession>
<dbReference type="PRINTS" id="PR00344">
    <property type="entry name" value="BCTRLSENSOR"/>
</dbReference>
<dbReference type="SMART" id="SM00388">
    <property type="entry name" value="HisKA"/>
    <property type="match status" value="1"/>
</dbReference>
<reference evidence="18" key="1">
    <citation type="journal article" date="2019" name="Int. J. Syst. Evol. Microbiol.">
        <title>The Global Catalogue of Microorganisms (GCM) 10K type strain sequencing project: providing services to taxonomists for standard genome sequencing and annotation.</title>
        <authorList>
            <consortium name="The Broad Institute Genomics Platform"/>
            <consortium name="The Broad Institute Genome Sequencing Center for Infectious Disease"/>
            <person name="Wu L."/>
            <person name="Ma J."/>
        </authorList>
    </citation>
    <scope>NUCLEOTIDE SEQUENCE [LARGE SCALE GENOMIC DNA]</scope>
    <source>
        <strain evidence="18">CCUG 49571</strain>
    </source>
</reference>
<dbReference type="SUPFAM" id="SSF55874">
    <property type="entry name" value="ATPase domain of HSP90 chaperone/DNA topoisomerase II/histidine kinase"/>
    <property type="match status" value="1"/>
</dbReference>
<keyword evidence="5" id="KW-0597">Phosphoprotein</keyword>
<evidence type="ECO:0000256" key="4">
    <source>
        <dbReference type="ARBA" id="ARBA00022475"/>
    </source>
</evidence>
<dbReference type="PROSITE" id="PS50885">
    <property type="entry name" value="HAMP"/>
    <property type="match status" value="1"/>
</dbReference>
<evidence type="ECO:0000256" key="3">
    <source>
        <dbReference type="ARBA" id="ARBA00012438"/>
    </source>
</evidence>
<proteinExistence type="predicted"/>
<dbReference type="InterPro" id="IPR003661">
    <property type="entry name" value="HisK_dim/P_dom"/>
</dbReference>
<evidence type="ECO:0000256" key="12">
    <source>
        <dbReference type="ARBA" id="ARBA00023012"/>
    </source>
</evidence>
<keyword evidence="11 14" id="KW-1133">Transmembrane helix</keyword>
<evidence type="ECO:0000256" key="7">
    <source>
        <dbReference type="ARBA" id="ARBA00022692"/>
    </source>
</evidence>
<evidence type="ECO:0000256" key="11">
    <source>
        <dbReference type="ARBA" id="ARBA00022989"/>
    </source>
</evidence>
<dbReference type="InterPro" id="IPR003660">
    <property type="entry name" value="HAMP_dom"/>
</dbReference>
<dbReference type="InterPro" id="IPR036890">
    <property type="entry name" value="HATPase_C_sf"/>
</dbReference>
<dbReference type="SMART" id="SM00304">
    <property type="entry name" value="HAMP"/>
    <property type="match status" value="1"/>
</dbReference>
<organism evidence="17 18">
    <name type="scientific">Cohnella hongkongensis</name>
    <dbReference type="NCBI Taxonomy" id="178337"/>
    <lineage>
        <taxon>Bacteria</taxon>
        <taxon>Bacillati</taxon>
        <taxon>Bacillota</taxon>
        <taxon>Bacilli</taxon>
        <taxon>Bacillales</taxon>
        <taxon>Paenibacillaceae</taxon>
        <taxon>Cohnella</taxon>
    </lineage>
</organism>
<evidence type="ECO:0000259" key="16">
    <source>
        <dbReference type="PROSITE" id="PS50885"/>
    </source>
</evidence>
<evidence type="ECO:0000259" key="15">
    <source>
        <dbReference type="PROSITE" id="PS50109"/>
    </source>
</evidence>
<comment type="caution">
    <text evidence="17">The sequence shown here is derived from an EMBL/GenBank/DDBJ whole genome shotgun (WGS) entry which is preliminary data.</text>
</comment>
<gene>
    <name evidence="17" type="ORF">ACFO3S_16885</name>
</gene>
<dbReference type="SMART" id="SM00387">
    <property type="entry name" value="HATPase_c"/>
    <property type="match status" value="1"/>
</dbReference>
<evidence type="ECO:0000256" key="1">
    <source>
        <dbReference type="ARBA" id="ARBA00000085"/>
    </source>
</evidence>
<comment type="subcellular location">
    <subcellularLocation>
        <location evidence="2">Cell membrane</location>
        <topology evidence="2">Multi-pass membrane protein</topology>
    </subcellularLocation>
</comment>
<dbReference type="CDD" id="cd16922">
    <property type="entry name" value="HATPase_EvgS-ArcB-TorS-like"/>
    <property type="match status" value="1"/>
</dbReference>
<keyword evidence="12" id="KW-0902">Two-component regulatory system</keyword>
<dbReference type="CDD" id="cd06225">
    <property type="entry name" value="HAMP"/>
    <property type="match status" value="1"/>
</dbReference>
<evidence type="ECO:0000313" key="18">
    <source>
        <dbReference type="Proteomes" id="UP001596028"/>
    </source>
</evidence>
<dbReference type="GO" id="GO:0016301">
    <property type="term" value="F:kinase activity"/>
    <property type="evidence" value="ECO:0007669"/>
    <property type="project" value="UniProtKB-KW"/>
</dbReference>
<evidence type="ECO:0000256" key="14">
    <source>
        <dbReference type="SAM" id="Phobius"/>
    </source>
</evidence>
<dbReference type="PROSITE" id="PS50109">
    <property type="entry name" value="HIS_KIN"/>
    <property type="match status" value="1"/>
</dbReference>
<dbReference type="InterPro" id="IPR050428">
    <property type="entry name" value="TCS_sensor_his_kinase"/>
</dbReference>
<evidence type="ECO:0000256" key="8">
    <source>
        <dbReference type="ARBA" id="ARBA00022741"/>
    </source>
</evidence>
<dbReference type="InterPro" id="IPR004358">
    <property type="entry name" value="Sig_transdc_His_kin-like_C"/>
</dbReference>
<feature type="transmembrane region" description="Helical" evidence="14">
    <location>
        <begin position="6"/>
        <end position="30"/>
    </location>
</feature>
<sequence>MTVTRKIFLSIASFVAIIVVLFVLVTHLVIKESFEAMASKSLGGTLETIAERFIEFYDRGKSWSGVQQMVLDDAGLGGKRDVGIALFDRDGAQVYSLGTVPPKAIQNLGIKRSLRVDNRRIASLYYYDAEIADLSRLRIGIPASVILLLSAATVLIVLLSLPAAYWIARKITSPLRMLIPAIERLRHGELGVQAPVVSRDEYGQVAVAFNAMSAQLRKNEEVRRNLVADAAHELRTPLTIVRGKLDLIQQTGEAIEPESLLPLQDELIRLSRLVEDLHLLSLAEARRLPLEKKPTSMADLVRKVVRHLEPDAERKRIRVSLKIEAEVRPIDVDPNRMTQVLLNLMVNAIRYTPESGSVTVSVQERPSDGRSGAALRIAIEDTGVGIAPEQLEQIFNRFYRTDEARARNSGGMGLGLAIAKELVLAHEGTLEAESRPGRGTTFVLVLPVSAGLYAG</sequence>
<keyword evidence="7 14" id="KW-0812">Transmembrane</keyword>
<evidence type="ECO:0000256" key="10">
    <source>
        <dbReference type="ARBA" id="ARBA00022840"/>
    </source>
</evidence>
<keyword evidence="9 17" id="KW-0418">Kinase</keyword>
<keyword evidence="4" id="KW-1003">Cell membrane</keyword>
<keyword evidence="13 14" id="KW-0472">Membrane</keyword>
<dbReference type="InterPro" id="IPR005467">
    <property type="entry name" value="His_kinase_dom"/>
</dbReference>
<dbReference type="SUPFAM" id="SSF158472">
    <property type="entry name" value="HAMP domain-like"/>
    <property type="match status" value="1"/>
</dbReference>
<dbReference type="EMBL" id="JBHSEP010000012">
    <property type="protein sequence ID" value="MFC4599933.1"/>
    <property type="molecule type" value="Genomic_DNA"/>
</dbReference>
<dbReference type="Gene3D" id="3.30.565.10">
    <property type="entry name" value="Histidine kinase-like ATPase, C-terminal domain"/>
    <property type="match status" value="1"/>
</dbReference>
<evidence type="ECO:0000256" key="9">
    <source>
        <dbReference type="ARBA" id="ARBA00022777"/>
    </source>
</evidence>
<dbReference type="Gene3D" id="1.10.287.130">
    <property type="match status" value="1"/>
</dbReference>
<dbReference type="Gene3D" id="6.10.340.10">
    <property type="match status" value="1"/>
</dbReference>
<keyword evidence="10" id="KW-0067">ATP-binding</keyword>
<keyword evidence="8" id="KW-0547">Nucleotide-binding</keyword>
<keyword evidence="6" id="KW-0808">Transferase</keyword>
<dbReference type="RefSeq" id="WP_378098602.1">
    <property type="nucleotide sequence ID" value="NZ_JBHSEP010000012.1"/>
</dbReference>
<feature type="domain" description="Histidine kinase" evidence="15">
    <location>
        <begin position="229"/>
        <end position="450"/>
    </location>
</feature>